<comment type="caution">
    <text evidence="1">The sequence shown here is derived from an EMBL/GenBank/DDBJ whole genome shotgun (WGS) entry which is preliminary data.</text>
</comment>
<evidence type="ECO:0000313" key="1">
    <source>
        <dbReference type="EMBL" id="TPR11153.1"/>
    </source>
</evidence>
<protein>
    <submittedName>
        <fullName evidence="1">Putative integral membrane protein</fullName>
    </submittedName>
</protein>
<dbReference type="AlphaFoldDB" id="A0A505IGA4"/>
<proteinExistence type="predicted"/>
<dbReference type="Proteomes" id="UP000197666">
    <property type="component" value="Unassembled WGS sequence"/>
</dbReference>
<evidence type="ECO:0000313" key="2">
    <source>
        <dbReference type="Proteomes" id="UP000197666"/>
    </source>
</evidence>
<accession>A0A505IGA4</accession>
<name>A0A505IGA4_ASPNG</name>
<reference evidence="2" key="1">
    <citation type="submission" date="2018-10" db="EMBL/GenBank/DDBJ databases">
        <title>FDA dAtabase for Regulatory Grade micrObial Sequences (FDA-ARGOS): Supporting development and validation of Infectious Disease Dx tests.</title>
        <authorList>
            <person name="Kerrigan L."/>
            <person name="Tallon L."/>
            <person name="Sadzewicz L."/>
            <person name="Sengamalay N."/>
            <person name="Ott S."/>
            <person name="Godinez A."/>
            <person name="Nagaraj S."/>
            <person name="Vavikolanu K."/>
            <person name="Nadendla S."/>
            <person name="George J."/>
            <person name="Sichtig H."/>
        </authorList>
    </citation>
    <scope>NUCLEOTIDE SEQUENCE [LARGE SCALE GENOMIC DNA]</scope>
    <source>
        <strain evidence="2">FDAARGOS_311</strain>
    </source>
</reference>
<dbReference type="EMBL" id="NKJJ02000004">
    <property type="protein sequence ID" value="TPR11153.1"/>
    <property type="molecule type" value="Genomic_DNA"/>
</dbReference>
<gene>
    <name evidence="1" type="ORF">CAN33_0047290</name>
</gene>
<organism evidence="1 2">
    <name type="scientific">Aspergillus niger</name>
    <dbReference type="NCBI Taxonomy" id="5061"/>
    <lineage>
        <taxon>Eukaryota</taxon>
        <taxon>Fungi</taxon>
        <taxon>Dikarya</taxon>
        <taxon>Ascomycota</taxon>
        <taxon>Pezizomycotina</taxon>
        <taxon>Eurotiomycetes</taxon>
        <taxon>Eurotiomycetidae</taxon>
        <taxon>Eurotiales</taxon>
        <taxon>Aspergillaceae</taxon>
        <taxon>Aspergillus</taxon>
        <taxon>Aspergillus subgen. Circumdati</taxon>
    </lineage>
</organism>
<sequence length="97" mass="10816">MHDYSKLGRDFNSAIESDSITTGMLWMKEELVHQKNPILVPIDPGPTKSVSIKLTTYNPPHKSSVENFVCTSIRNPFNTPGSESNYMQDVKGMSSVL</sequence>